<keyword evidence="6" id="KW-0732">Signal</keyword>
<reference evidence="8 9" key="1">
    <citation type="submission" date="2016-10" db="EMBL/GenBank/DDBJ databases">
        <authorList>
            <person name="de Groot N.N."/>
        </authorList>
    </citation>
    <scope>NUCLEOTIDE SEQUENCE [LARGE SCALE GENOMIC DNA]</scope>
    <source>
        <strain evidence="8 9">CGMCC 1.11030</strain>
    </source>
</reference>
<dbReference type="InterPro" id="IPR006311">
    <property type="entry name" value="TAT_signal"/>
</dbReference>
<dbReference type="InterPro" id="IPR013766">
    <property type="entry name" value="Thioredoxin_domain"/>
</dbReference>
<dbReference type="PROSITE" id="PS51355">
    <property type="entry name" value="GLUTATHIONE_PEROXID_3"/>
    <property type="match status" value="1"/>
</dbReference>
<dbReference type="PRINTS" id="PR01011">
    <property type="entry name" value="GLUTPROXDASE"/>
</dbReference>
<evidence type="ECO:0000256" key="1">
    <source>
        <dbReference type="ARBA" id="ARBA00006926"/>
    </source>
</evidence>
<evidence type="ECO:0000259" key="7">
    <source>
        <dbReference type="PROSITE" id="PS51352"/>
    </source>
</evidence>
<feature type="signal peptide" evidence="6">
    <location>
        <begin position="1"/>
        <end position="27"/>
    </location>
</feature>
<dbReference type="PANTHER" id="PTHR11592">
    <property type="entry name" value="GLUTATHIONE PEROXIDASE"/>
    <property type="match status" value="1"/>
</dbReference>
<accession>A0A1I3GNA9</accession>
<dbReference type="PROSITE" id="PS51352">
    <property type="entry name" value="THIOREDOXIN_2"/>
    <property type="match status" value="1"/>
</dbReference>
<feature type="domain" description="Thioredoxin" evidence="7">
    <location>
        <begin position="25"/>
        <end position="192"/>
    </location>
</feature>
<dbReference type="PROSITE" id="PS51318">
    <property type="entry name" value="TAT"/>
    <property type="match status" value="1"/>
</dbReference>
<dbReference type="Pfam" id="PF00255">
    <property type="entry name" value="GSHPx"/>
    <property type="match status" value="1"/>
</dbReference>
<protein>
    <recommendedName>
        <fullName evidence="5">Glutathione peroxidase</fullName>
    </recommendedName>
</protein>
<dbReference type="GO" id="GO:0034599">
    <property type="term" value="P:cellular response to oxidative stress"/>
    <property type="evidence" value="ECO:0007669"/>
    <property type="project" value="TreeGrafter"/>
</dbReference>
<evidence type="ECO:0000313" key="8">
    <source>
        <dbReference type="EMBL" id="SFI24957.1"/>
    </source>
</evidence>
<comment type="similarity">
    <text evidence="1 5">Belongs to the glutathione peroxidase family.</text>
</comment>
<dbReference type="STRING" id="1114924.SAMN05216258_105256"/>
<organism evidence="8 9">
    <name type="scientific">Albimonas pacifica</name>
    <dbReference type="NCBI Taxonomy" id="1114924"/>
    <lineage>
        <taxon>Bacteria</taxon>
        <taxon>Pseudomonadati</taxon>
        <taxon>Pseudomonadota</taxon>
        <taxon>Alphaproteobacteria</taxon>
        <taxon>Rhodobacterales</taxon>
        <taxon>Paracoccaceae</taxon>
        <taxon>Albimonas</taxon>
    </lineage>
</organism>
<evidence type="ECO:0000313" key="9">
    <source>
        <dbReference type="Proteomes" id="UP000199377"/>
    </source>
</evidence>
<feature type="active site" evidence="4">
    <location>
        <position position="65"/>
    </location>
</feature>
<keyword evidence="2 5" id="KW-0575">Peroxidase</keyword>
<keyword evidence="3 5" id="KW-0560">Oxidoreductase</keyword>
<dbReference type="GO" id="GO:0004601">
    <property type="term" value="F:peroxidase activity"/>
    <property type="evidence" value="ECO:0007669"/>
    <property type="project" value="UniProtKB-KW"/>
</dbReference>
<dbReference type="AlphaFoldDB" id="A0A1I3GNA9"/>
<dbReference type="Proteomes" id="UP000199377">
    <property type="component" value="Unassembled WGS sequence"/>
</dbReference>
<keyword evidence="9" id="KW-1185">Reference proteome</keyword>
<dbReference type="EMBL" id="FOQH01000005">
    <property type="protein sequence ID" value="SFI24957.1"/>
    <property type="molecule type" value="Genomic_DNA"/>
</dbReference>
<evidence type="ECO:0000256" key="4">
    <source>
        <dbReference type="PIRSR" id="PIRSR000303-1"/>
    </source>
</evidence>
<dbReference type="InterPro" id="IPR036249">
    <property type="entry name" value="Thioredoxin-like_sf"/>
</dbReference>
<evidence type="ECO:0000256" key="2">
    <source>
        <dbReference type="ARBA" id="ARBA00022559"/>
    </source>
</evidence>
<dbReference type="InterPro" id="IPR000889">
    <property type="entry name" value="Glutathione_peroxidase"/>
</dbReference>
<name>A0A1I3GNA9_9RHOB</name>
<gene>
    <name evidence="8" type="ORF">SAMN05216258_105256</name>
</gene>
<evidence type="ECO:0000256" key="3">
    <source>
        <dbReference type="ARBA" id="ARBA00023002"/>
    </source>
</evidence>
<dbReference type="SUPFAM" id="SSF52833">
    <property type="entry name" value="Thioredoxin-like"/>
    <property type="match status" value="1"/>
</dbReference>
<evidence type="ECO:0000256" key="6">
    <source>
        <dbReference type="SAM" id="SignalP"/>
    </source>
</evidence>
<dbReference type="PIRSF" id="PIRSF000303">
    <property type="entry name" value="Glutathion_perox"/>
    <property type="match status" value="1"/>
</dbReference>
<dbReference type="PROSITE" id="PS00460">
    <property type="entry name" value="GLUTATHIONE_PEROXID_1"/>
    <property type="match status" value="1"/>
</dbReference>
<dbReference type="InterPro" id="IPR029759">
    <property type="entry name" value="GPX_AS"/>
</dbReference>
<dbReference type="CDD" id="cd00340">
    <property type="entry name" value="GSH_Peroxidase"/>
    <property type="match status" value="1"/>
</dbReference>
<dbReference type="OrthoDB" id="9785502at2"/>
<dbReference type="Gene3D" id="3.40.30.10">
    <property type="entry name" value="Glutaredoxin"/>
    <property type="match status" value="1"/>
</dbReference>
<proteinExistence type="inferred from homology"/>
<dbReference type="RefSeq" id="WP_092860086.1">
    <property type="nucleotide sequence ID" value="NZ_FOQH01000005.1"/>
</dbReference>
<feature type="chain" id="PRO_5011624188" description="Glutathione peroxidase" evidence="6">
    <location>
        <begin position="28"/>
        <end position="194"/>
    </location>
</feature>
<sequence>MTPPTIHRRRFFALGAGALALPHVARAAQSAHAFVFEPLDGAGQRIALADYAGRPVLVVNTASRCGFTPQYDGLQALWEAYRDRGLVVVGAPSRDFGRQEYEDEGAIKDFCEVNFAIDFPMSGLVQVKGPQAHPFYAWAAQEGRSAGRDLPAPRWNFHKYLLGPDGALVGAWDSAVAPQDPEIREAIEALLVAG</sequence>
<evidence type="ECO:0000256" key="5">
    <source>
        <dbReference type="RuleBase" id="RU000499"/>
    </source>
</evidence>
<dbReference type="PANTHER" id="PTHR11592:SF78">
    <property type="entry name" value="GLUTATHIONE PEROXIDASE"/>
    <property type="match status" value="1"/>
</dbReference>